<dbReference type="SUPFAM" id="SSF56059">
    <property type="entry name" value="Glutathione synthetase ATP-binding domain-like"/>
    <property type="match status" value="1"/>
</dbReference>
<dbReference type="Gene3D" id="3.30.470.20">
    <property type="entry name" value="ATP-grasp fold, B domain"/>
    <property type="match status" value="1"/>
</dbReference>
<dbReference type="RefSeq" id="WP_306058848.1">
    <property type="nucleotide sequence ID" value="NZ_CP120997.1"/>
</dbReference>
<evidence type="ECO:0000313" key="2">
    <source>
        <dbReference type="Proteomes" id="UP001239522"/>
    </source>
</evidence>
<organism evidence="1 2">
    <name type="scientific">Streptomyces castrisilvae</name>
    <dbReference type="NCBI Taxonomy" id="3033811"/>
    <lineage>
        <taxon>Bacteria</taxon>
        <taxon>Bacillati</taxon>
        <taxon>Actinomycetota</taxon>
        <taxon>Actinomycetes</taxon>
        <taxon>Kitasatosporales</taxon>
        <taxon>Streptomycetaceae</taxon>
        <taxon>Streptomyces</taxon>
    </lineage>
</organism>
<sequence length="329" mass="35942">MAERCVLLLTRQGDGEATEASELLRRIGVPVHRLDADHLAEVRAVRGPDGVLALDGHRFAPTVTWLRHFSLRAALPAGPAGGRMVYRDAWTALVRQLAAASPAAIGAADPGQLVQLDLARALGVRVPRGLVTTDPADAAGLLPAERYVLKVLDRHYVEPEPGRLDWHLPRVVDRVRLAGLPGLPRGTPVVLQEYVEHDTEYRVYLAGDELHAFEVAKERPEDIWTRPDEVGVRQVRPPAAVASAARAIARKTGAVYGAFDFLRGRDRGEPVFLEMNAHGDWRWFERKAGVDVVTRAVVRTVRDLHRSAVGDTRPAAVSLLAFLGAGRDG</sequence>
<evidence type="ECO:0000313" key="1">
    <source>
        <dbReference type="EMBL" id="WLQ37019.1"/>
    </source>
</evidence>
<gene>
    <name evidence="1" type="ORF">P8A18_27890</name>
</gene>
<dbReference type="EMBL" id="CP120997">
    <property type="protein sequence ID" value="WLQ37019.1"/>
    <property type="molecule type" value="Genomic_DNA"/>
</dbReference>
<reference evidence="1 2" key="1">
    <citation type="submission" date="2023-03" db="EMBL/GenBank/DDBJ databases">
        <title>Isolation and description of six Streptomyces strains from soil environments, able to metabolize different microbial glucans.</title>
        <authorList>
            <person name="Widen T."/>
            <person name="Larsbrink J."/>
        </authorList>
    </citation>
    <scope>NUCLEOTIDE SEQUENCE [LARGE SCALE GENOMIC DNA]</scope>
    <source>
        <strain evidence="1 2">Mut1</strain>
    </source>
</reference>
<protein>
    <recommendedName>
        <fullName evidence="3">ATP-grasp domain-containing protein</fullName>
    </recommendedName>
</protein>
<keyword evidence="2" id="KW-1185">Reference proteome</keyword>
<evidence type="ECO:0008006" key="3">
    <source>
        <dbReference type="Google" id="ProtNLM"/>
    </source>
</evidence>
<accession>A0ABY9HSD3</accession>
<name>A0ABY9HSD3_9ACTN</name>
<dbReference type="Proteomes" id="UP001239522">
    <property type="component" value="Chromosome"/>
</dbReference>
<proteinExistence type="predicted"/>